<reference evidence="6 7" key="1">
    <citation type="journal article" date="2016" name="Nat. Commun.">
        <title>Thousands of microbial genomes shed light on interconnected biogeochemical processes in an aquifer system.</title>
        <authorList>
            <person name="Anantharaman K."/>
            <person name="Brown C.T."/>
            <person name="Hug L.A."/>
            <person name="Sharon I."/>
            <person name="Castelle C.J."/>
            <person name="Probst A.J."/>
            <person name="Thomas B.C."/>
            <person name="Singh A."/>
            <person name="Wilkins M.J."/>
            <person name="Karaoz U."/>
            <person name="Brodie E.L."/>
            <person name="Williams K.H."/>
            <person name="Hubbard S.S."/>
            <person name="Banfield J.F."/>
        </authorList>
    </citation>
    <scope>NUCLEOTIDE SEQUENCE [LARGE SCALE GENOMIC DNA]</scope>
</reference>
<dbReference type="EMBL" id="MFJF01000013">
    <property type="protein sequence ID" value="OGG06927.1"/>
    <property type="molecule type" value="Genomic_DNA"/>
</dbReference>
<name>A0A1F5Z428_9BACT</name>
<proteinExistence type="inferred from homology"/>
<evidence type="ECO:0000313" key="6">
    <source>
        <dbReference type="EMBL" id="OGG06927.1"/>
    </source>
</evidence>
<dbReference type="GO" id="GO:0006412">
    <property type="term" value="P:translation"/>
    <property type="evidence" value="ECO:0007669"/>
    <property type="project" value="UniProtKB-UniRule"/>
</dbReference>
<dbReference type="GO" id="GO:0015934">
    <property type="term" value="C:large ribosomal subunit"/>
    <property type="evidence" value="ECO:0007669"/>
    <property type="project" value="InterPro"/>
</dbReference>
<accession>A0A1F5Z428</accession>
<evidence type="ECO:0000256" key="5">
    <source>
        <dbReference type="HAMAP-Rule" id="MF_00340"/>
    </source>
</evidence>
<evidence type="ECO:0000256" key="3">
    <source>
        <dbReference type="ARBA" id="ARBA00023274"/>
    </source>
</evidence>
<dbReference type="InterPro" id="IPR011332">
    <property type="entry name" value="Ribosomal_zn-bd"/>
</dbReference>
<protein>
    <recommendedName>
        <fullName evidence="4 5">Large ribosomal subunit protein bL32</fullName>
    </recommendedName>
</protein>
<gene>
    <name evidence="5" type="primary">rpmF</name>
    <name evidence="6" type="ORF">A2777_03675</name>
</gene>
<dbReference type="Proteomes" id="UP000177354">
    <property type="component" value="Unassembled WGS sequence"/>
</dbReference>
<dbReference type="AlphaFoldDB" id="A0A1F5Z428"/>
<dbReference type="HAMAP" id="MF_00340">
    <property type="entry name" value="Ribosomal_bL32"/>
    <property type="match status" value="1"/>
</dbReference>
<dbReference type="InterPro" id="IPR002677">
    <property type="entry name" value="Ribosomal_bL32"/>
</dbReference>
<comment type="caution">
    <text evidence="6">The sequence shown here is derived from an EMBL/GenBank/DDBJ whole genome shotgun (WGS) entry which is preliminary data.</text>
</comment>
<sequence>MAPLPKRRHSSARSGKREKTALIAKLPGIGLCGKCAHPKKSHRACPKCGFYK</sequence>
<keyword evidence="2 5" id="KW-0689">Ribosomal protein</keyword>
<dbReference type="SUPFAM" id="SSF57829">
    <property type="entry name" value="Zn-binding ribosomal proteins"/>
    <property type="match status" value="1"/>
</dbReference>
<dbReference type="Pfam" id="PF01783">
    <property type="entry name" value="Ribosomal_L32p"/>
    <property type="match status" value="1"/>
</dbReference>
<keyword evidence="3 5" id="KW-0687">Ribonucleoprotein</keyword>
<evidence type="ECO:0000256" key="4">
    <source>
        <dbReference type="ARBA" id="ARBA00035178"/>
    </source>
</evidence>
<dbReference type="NCBIfam" id="TIGR01031">
    <property type="entry name" value="rpmF_bact"/>
    <property type="match status" value="1"/>
</dbReference>
<evidence type="ECO:0000313" key="7">
    <source>
        <dbReference type="Proteomes" id="UP000177354"/>
    </source>
</evidence>
<dbReference type="GO" id="GO:0003735">
    <property type="term" value="F:structural constituent of ribosome"/>
    <property type="evidence" value="ECO:0007669"/>
    <property type="project" value="InterPro"/>
</dbReference>
<evidence type="ECO:0000256" key="2">
    <source>
        <dbReference type="ARBA" id="ARBA00022980"/>
    </source>
</evidence>
<organism evidence="6 7">
    <name type="scientific">Candidatus Gottesmanbacteria bacterium RIFCSPHIGHO2_01_FULL_40_15</name>
    <dbReference type="NCBI Taxonomy" id="1798376"/>
    <lineage>
        <taxon>Bacteria</taxon>
        <taxon>Candidatus Gottesmaniibacteriota</taxon>
    </lineage>
</organism>
<evidence type="ECO:0000256" key="1">
    <source>
        <dbReference type="ARBA" id="ARBA00008560"/>
    </source>
</evidence>
<comment type="similarity">
    <text evidence="1 5">Belongs to the bacterial ribosomal protein bL32 family.</text>
</comment>